<organism evidence="7 8">
    <name type="scientific">Leucosporidium creatinivorum</name>
    <dbReference type="NCBI Taxonomy" id="106004"/>
    <lineage>
        <taxon>Eukaryota</taxon>
        <taxon>Fungi</taxon>
        <taxon>Dikarya</taxon>
        <taxon>Basidiomycota</taxon>
        <taxon>Pucciniomycotina</taxon>
        <taxon>Microbotryomycetes</taxon>
        <taxon>Leucosporidiales</taxon>
        <taxon>Leucosporidium</taxon>
    </lineage>
</organism>
<comment type="caution">
    <text evidence="7">The sequence shown here is derived from an EMBL/GenBank/DDBJ whole genome shotgun (WGS) entry which is preliminary data.</text>
</comment>
<evidence type="ECO:0000313" key="8">
    <source>
        <dbReference type="Proteomes" id="UP000193467"/>
    </source>
</evidence>
<dbReference type="Gene3D" id="3.40.50.300">
    <property type="entry name" value="P-loop containing nucleotide triphosphate hydrolases"/>
    <property type="match status" value="1"/>
</dbReference>
<keyword evidence="4" id="KW-0807">Transducer</keyword>
<dbReference type="OrthoDB" id="5817230at2759"/>
<feature type="binding site" evidence="6">
    <location>
        <position position="48"/>
    </location>
    <ligand>
        <name>Mg(2+)</name>
        <dbReference type="ChEBI" id="CHEBI:18420"/>
    </ligand>
</feature>
<evidence type="ECO:0000256" key="6">
    <source>
        <dbReference type="PIRSR" id="PIRSR601019-2"/>
    </source>
</evidence>
<dbReference type="PANTHER" id="PTHR10218">
    <property type="entry name" value="GTP-BINDING PROTEIN ALPHA SUBUNIT"/>
    <property type="match status" value="1"/>
</dbReference>
<reference evidence="7 8" key="1">
    <citation type="submission" date="2016-07" db="EMBL/GenBank/DDBJ databases">
        <title>Pervasive Adenine N6-methylation of Active Genes in Fungi.</title>
        <authorList>
            <consortium name="DOE Joint Genome Institute"/>
            <person name="Mondo S.J."/>
            <person name="Dannebaum R.O."/>
            <person name="Kuo R.C."/>
            <person name="Labutti K."/>
            <person name="Haridas S."/>
            <person name="Kuo A."/>
            <person name="Salamov A."/>
            <person name="Ahrendt S.R."/>
            <person name="Lipzen A."/>
            <person name="Sullivan W."/>
            <person name="Andreopoulos W.B."/>
            <person name="Clum A."/>
            <person name="Lindquist E."/>
            <person name="Daum C."/>
            <person name="Ramamoorthy G.K."/>
            <person name="Gryganskyi A."/>
            <person name="Culley D."/>
            <person name="Magnuson J.K."/>
            <person name="James T.Y."/>
            <person name="O'Malley M.A."/>
            <person name="Stajich J.E."/>
            <person name="Spatafora J.W."/>
            <person name="Visel A."/>
            <person name="Grigoriev I.V."/>
        </authorList>
    </citation>
    <scope>NUCLEOTIDE SEQUENCE [LARGE SCALE GENOMIC DNA]</scope>
    <source>
        <strain evidence="7 8">62-1032</strain>
    </source>
</reference>
<keyword evidence="3 5" id="KW-0342">GTP-binding</keyword>
<keyword evidence="1 6" id="KW-0479">Metal-binding</keyword>
<dbReference type="GO" id="GO:0046872">
    <property type="term" value="F:metal ion binding"/>
    <property type="evidence" value="ECO:0007669"/>
    <property type="project" value="UniProtKB-KW"/>
</dbReference>
<dbReference type="InterPro" id="IPR011025">
    <property type="entry name" value="GproteinA_insert"/>
</dbReference>
<dbReference type="GO" id="GO:0005834">
    <property type="term" value="C:heterotrimeric G-protein complex"/>
    <property type="evidence" value="ECO:0007669"/>
    <property type="project" value="TreeGrafter"/>
</dbReference>
<dbReference type="FunFam" id="3.40.50.300:FF:000720">
    <property type="entry name" value="Guanine nucleotide-binding protein G(k) subunit alpha"/>
    <property type="match status" value="1"/>
</dbReference>
<dbReference type="Proteomes" id="UP000193467">
    <property type="component" value="Unassembled WGS sequence"/>
</dbReference>
<name>A0A1Y2DX35_9BASI</name>
<feature type="binding site" evidence="5">
    <location>
        <begin position="203"/>
        <end position="207"/>
    </location>
    <ligand>
        <name>GTP</name>
        <dbReference type="ChEBI" id="CHEBI:37565"/>
    </ligand>
</feature>
<dbReference type="InterPro" id="IPR027417">
    <property type="entry name" value="P-loop_NTPase"/>
</dbReference>
<sequence length="302" mass="34824">MGCNPSKEGDDSARRRNNEIEEEIRRRGREARNEVKILLLGAGESGKSTVLKQMRLMNQIPFSDRDREEYREIIFDNAVRAMQAVIEGFSQLELIVPKALEDDIRLILAVELDDMKTEQGCLDPQLARAIETVWSSQAAKQAVLMSHEFQLTDSAPYYFDSIARLAQPGYTPTDQDILRARVKSTGIVEVSMKVENLVYRCFDVGGQRAERRKWVHCFEGVEVLLFLIAINEFNQQLYEDESTSRIVEATTLWKSIVNSRWFSKTNVILFLNKIDLFKEKLVHHRLSDYLPEYEGENLPQTT</sequence>
<protein>
    <submittedName>
        <fullName evidence="7">Guanine nucleotide binding protein, alpha subunit</fullName>
    </submittedName>
</protein>
<dbReference type="STRING" id="106004.A0A1Y2DX35"/>
<dbReference type="AlphaFoldDB" id="A0A1Y2DX35"/>
<evidence type="ECO:0000256" key="5">
    <source>
        <dbReference type="PIRSR" id="PIRSR601019-1"/>
    </source>
</evidence>
<dbReference type="InParanoid" id="A0A1Y2DX35"/>
<feature type="binding site" evidence="5">
    <location>
        <begin position="153"/>
        <end position="154"/>
    </location>
    <ligand>
        <name>GTP</name>
        <dbReference type="ChEBI" id="CHEBI:37565"/>
    </ligand>
</feature>
<dbReference type="Pfam" id="PF00503">
    <property type="entry name" value="G-alpha"/>
    <property type="match status" value="1"/>
</dbReference>
<feature type="binding site" evidence="6">
    <location>
        <position position="184"/>
    </location>
    <ligand>
        <name>Mg(2+)</name>
        <dbReference type="ChEBI" id="CHEBI:18420"/>
    </ligand>
</feature>
<dbReference type="CDD" id="cd00066">
    <property type="entry name" value="G-alpha"/>
    <property type="match status" value="1"/>
</dbReference>
<dbReference type="Gene3D" id="1.10.400.10">
    <property type="entry name" value="GI Alpha 1, domain 2-like"/>
    <property type="match status" value="1"/>
</dbReference>
<evidence type="ECO:0000256" key="3">
    <source>
        <dbReference type="ARBA" id="ARBA00023134"/>
    </source>
</evidence>
<dbReference type="GO" id="GO:0001664">
    <property type="term" value="F:G protein-coupled receptor binding"/>
    <property type="evidence" value="ECO:0007669"/>
    <property type="project" value="TreeGrafter"/>
</dbReference>
<dbReference type="GO" id="GO:0000750">
    <property type="term" value="P:pheromone-dependent signal transduction involved in conjugation with cellular fusion"/>
    <property type="evidence" value="ECO:0007669"/>
    <property type="project" value="TreeGrafter"/>
</dbReference>
<evidence type="ECO:0000256" key="2">
    <source>
        <dbReference type="ARBA" id="ARBA00022741"/>
    </source>
</evidence>
<accession>A0A1Y2DX35</accession>
<feature type="binding site" evidence="5">
    <location>
        <begin position="272"/>
        <end position="275"/>
    </location>
    <ligand>
        <name>GTP</name>
        <dbReference type="ChEBI" id="CHEBI:37565"/>
    </ligand>
</feature>
<dbReference type="GO" id="GO:0005737">
    <property type="term" value="C:cytoplasm"/>
    <property type="evidence" value="ECO:0007669"/>
    <property type="project" value="TreeGrafter"/>
</dbReference>
<dbReference type="PANTHER" id="PTHR10218:SF302">
    <property type="entry name" value="GUANINE NUCLEOTIDE-BINDING PROTEIN ALPHA-5 SUBUNIT"/>
    <property type="match status" value="1"/>
</dbReference>
<dbReference type="SMART" id="SM00275">
    <property type="entry name" value="G_alpha"/>
    <property type="match status" value="1"/>
</dbReference>
<dbReference type="GO" id="GO:0005525">
    <property type="term" value="F:GTP binding"/>
    <property type="evidence" value="ECO:0007669"/>
    <property type="project" value="UniProtKB-KW"/>
</dbReference>
<feature type="binding site" evidence="5">
    <location>
        <begin position="44"/>
        <end position="49"/>
    </location>
    <ligand>
        <name>GTP</name>
        <dbReference type="ChEBI" id="CHEBI:37565"/>
    </ligand>
</feature>
<keyword evidence="2 5" id="KW-0547">Nucleotide-binding</keyword>
<dbReference type="PRINTS" id="PR00318">
    <property type="entry name" value="GPROTEINA"/>
</dbReference>
<evidence type="ECO:0000256" key="1">
    <source>
        <dbReference type="ARBA" id="ARBA00022723"/>
    </source>
</evidence>
<gene>
    <name evidence="7" type="ORF">BCR35DRAFT_346326</name>
</gene>
<evidence type="ECO:0000313" key="7">
    <source>
        <dbReference type="EMBL" id="ORY63823.1"/>
    </source>
</evidence>
<dbReference type="SUPFAM" id="SSF47895">
    <property type="entry name" value="Transducin (alpha subunit), insertion domain"/>
    <property type="match status" value="1"/>
</dbReference>
<dbReference type="GO" id="GO:0031683">
    <property type="term" value="F:G-protein beta/gamma-subunit complex binding"/>
    <property type="evidence" value="ECO:0007669"/>
    <property type="project" value="InterPro"/>
</dbReference>
<keyword evidence="8" id="KW-1185">Reference proteome</keyword>
<dbReference type="InterPro" id="IPR001019">
    <property type="entry name" value="Gprotein_alpha_su"/>
</dbReference>
<dbReference type="EMBL" id="MCGR01000067">
    <property type="protein sequence ID" value="ORY63823.1"/>
    <property type="molecule type" value="Genomic_DNA"/>
</dbReference>
<proteinExistence type="predicted"/>
<evidence type="ECO:0000256" key="4">
    <source>
        <dbReference type="ARBA" id="ARBA00023224"/>
    </source>
</evidence>
<dbReference type="GO" id="GO:0007186">
    <property type="term" value="P:G protein-coupled receptor signaling pathway"/>
    <property type="evidence" value="ECO:0007669"/>
    <property type="project" value="InterPro"/>
</dbReference>
<keyword evidence="6" id="KW-0460">Magnesium</keyword>
<dbReference type="GO" id="GO:0003924">
    <property type="term" value="F:GTPase activity"/>
    <property type="evidence" value="ECO:0007669"/>
    <property type="project" value="InterPro"/>
</dbReference>
<dbReference type="PROSITE" id="PS51882">
    <property type="entry name" value="G_ALPHA"/>
    <property type="match status" value="1"/>
</dbReference>
<dbReference type="SUPFAM" id="SSF52540">
    <property type="entry name" value="P-loop containing nucleoside triphosphate hydrolases"/>
    <property type="match status" value="1"/>
</dbReference>